<keyword evidence="1" id="KW-0472">Membrane</keyword>
<sequence length="191" mass="21691">MKIEKGRPGYIRFRKTKYLLWAVIEFAVVIALVVIGIVQSGSRMNLLTVVAVVGCLPAAKMLVEYITMAPYQSIASDKCKEIEEKAPLLTRVYDLVITSPEKVMQVDAIVISGHTVCGYTSNEKTDETKAARYIKEMLHNHKYEKVTVKVFHDYVAFLSRAEGMNSIAAIEKPDNRRRERRIRHLLLTTSM</sequence>
<gene>
    <name evidence="2" type="ORF">H8S07_00070</name>
</gene>
<evidence type="ECO:0000256" key="1">
    <source>
        <dbReference type="SAM" id="Phobius"/>
    </source>
</evidence>
<accession>A0ABR7EQQ1</accession>
<evidence type="ECO:0000313" key="3">
    <source>
        <dbReference type="Proteomes" id="UP000647235"/>
    </source>
</evidence>
<dbReference type="EMBL" id="JACOOY010000001">
    <property type="protein sequence ID" value="MBC5663686.1"/>
    <property type="molecule type" value="Genomic_DNA"/>
</dbReference>
<reference evidence="2 3" key="1">
    <citation type="submission" date="2020-08" db="EMBL/GenBank/DDBJ databases">
        <title>Genome public.</title>
        <authorList>
            <person name="Liu C."/>
            <person name="Sun Q."/>
        </authorList>
    </citation>
    <scope>NUCLEOTIDE SEQUENCE [LARGE SCALE GENOMIC DNA]</scope>
    <source>
        <strain evidence="2 3">NSJ-36</strain>
    </source>
</reference>
<dbReference type="Proteomes" id="UP000647235">
    <property type="component" value="Unassembled WGS sequence"/>
</dbReference>
<keyword evidence="1" id="KW-1133">Transmembrane helix</keyword>
<organism evidence="2 3">
    <name type="scientific">Dorea hominis</name>
    <dbReference type="NCBI Taxonomy" id="2763040"/>
    <lineage>
        <taxon>Bacteria</taxon>
        <taxon>Bacillati</taxon>
        <taxon>Bacillota</taxon>
        <taxon>Clostridia</taxon>
        <taxon>Lachnospirales</taxon>
        <taxon>Lachnospiraceae</taxon>
        <taxon>Dorea</taxon>
    </lineage>
</organism>
<keyword evidence="1" id="KW-0812">Transmembrane</keyword>
<keyword evidence="3" id="KW-1185">Reference proteome</keyword>
<evidence type="ECO:0000313" key="2">
    <source>
        <dbReference type="EMBL" id="MBC5663686.1"/>
    </source>
</evidence>
<proteinExistence type="predicted"/>
<comment type="caution">
    <text evidence="2">The sequence shown here is derived from an EMBL/GenBank/DDBJ whole genome shotgun (WGS) entry which is preliminary data.</text>
</comment>
<feature type="transmembrane region" description="Helical" evidence="1">
    <location>
        <begin position="18"/>
        <end position="38"/>
    </location>
</feature>
<dbReference type="RefSeq" id="WP_021860461.1">
    <property type="nucleotide sequence ID" value="NZ_JACOOY010000001.1"/>
</dbReference>
<feature type="transmembrane region" description="Helical" evidence="1">
    <location>
        <begin position="44"/>
        <end position="63"/>
    </location>
</feature>
<protein>
    <submittedName>
        <fullName evidence="2">Uncharacterized protein</fullName>
    </submittedName>
</protein>
<name>A0ABR7EQQ1_9FIRM</name>